<comment type="pathway">
    <text evidence="3 11">Carbohydrate metabolism; hexose metabolism.</text>
</comment>
<dbReference type="OrthoDB" id="9779408at2"/>
<dbReference type="InterPro" id="IPR011013">
    <property type="entry name" value="Gal_mutarotase_sf_dom"/>
</dbReference>
<evidence type="ECO:0000256" key="9">
    <source>
        <dbReference type="ARBA" id="ARBA00023235"/>
    </source>
</evidence>
<evidence type="ECO:0000256" key="14">
    <source>
        <dbReference type="PIRSR" id="PIRSR005096-3"/>
    </source>
</evidence>
<comment type="cofactor">
    <cofactor evidence="2">
        <name>Ca(2+)</name>
        <dbReference type="ChEBI" id="CHEBI:29108"/>
    </cofactor>
</comment>
<dbReference type="PANTHER" id="PTHR10091">
    <property type="entry name" value="ALDOSE-1-EPIMERASE"/>
    <property type="match status" value="1"/>
</dbReference>
<dbReference type="NCBIfam" id="NF008277">
    <property type="entry name" value="PRK11055.1"/>
    <property type="match status" value="1"/>
</dbReference>
<reference evidence="15 16" key="1">
    <citation type="submission" date="2019-04" db="EMBL/GenBank/DDBJ databases">
        <title>Pedobacter sp. AR-3-17 sp. nov., isolated from Arctic soil.</title>
        <authorList>
            <person name="Dahal R.H."/>
            <person name="Kim D.-U."/>
        </authorList>
    </citation>
    <scope>NUCLEOTIDE SEQUENCE [LARGE SCALE GENOMIC DNA]</scope>
    <source>
        <strain evidence="15 16">AR-3-17</strain>
    </source>
</reference>
<evidence type="ECO:0000313" key="16">
    <source>
        <dbReference type="Proteomes" id="UP000308181"/>
    </source>
</evidence>
<feature type="binding site" evidence="14">
    <location>
        <begin position="179"/>
        <end position="181"/>
    </location>
    <ligand>
        <name>beta-D-galactose</name>
        <dbReference type="ChEBI" id="CHEBI:27667"/>
    </ligand>
</feature>
<dbReference type="PANTHER" id="PTHR10091:SF0">
    <property type="entry name" value="GALACTOSE MUTAROTASE"/>
    <property type="match status" value="1"/>
</dbReference>
<dbReference type="GO" id="GO:0033499">
    <property type="term" value="P:galactose catabolic process via UDP-galactose, Leloir pathway"/>
    <property type="evidence" value="ECO:0007669"/>
    <property type="project" value="TreeGrafter"/>
</dbReference>
<keyword evidence="8" id="KW-0106">Calcium</keyword>
<evidence type="ECO:0000256" key="6">
    <source>
        <dbReference type="ARBA" id="ARBA00013185"/>
    </source>
</evidence>
<dbReference type="Gene3D" id="2.70.98.10">
    <property type="match status" value="1"/>
</dbReference>
<dbReference type="Proteomes" id="UP000308181">
    <property type="component" value="Unassembled WGS sequence"/>
</dbReference>
<sequence length="352" mass="39185">MLALQKLKEGFSKIIQSQSVQLHFLENNNGLKVGICNYGARITHFFVPDKGNTDIVLGFDNLEGYLNATERYHGVTVGPFANRINDAQFILDGITHQLEANNGKNSLHGGSSGFHNKIWDILEVERNTITLKVTNSDREGGFPGNLACQITFTLTNENELRMDYSAISDQNTVINLTNHAYFNLNGAGNGDILNHQVKIDADEFVEIDETCIPTGKLLKVADGAFDFRKPKPIGQDINIENDQLLMGNGYDHSFVLNKNENDFTFAATAKGDLTAITLEVYTTEPAMQFYTGNFLNDLDKGKMGKIYKARTGFCFETQHHPDSPNQPQFPSTFLAANQEFKSATVYKIILPE</sequence>
<evidence type="ECO:0000256" key="2">
    <source>
        <dbReference type="ARBA" id="ARBA00001913"/>
    </source>
</evidence>
<organism evidence="15 16">
    <name type="scientific">Pedobacter cryophilus</name>
    <dbReference type="NCBI Taxonomy" id="2571271"/>
    <lineage>
        <taxon>Bacteria</taxon>
        <taxon>Pseudomonadati</taxon>
        <taxon>Bacteroidota</taxon>
        <taxon>Sphingobacteriia</taxon>
        <taxon>Sphingobacteriales</taxon>
        <taxon>Sphingobacteriaceae</taxon>
        <taxon>Pedobacter</taxon>
    </lineage>
</organism>
<evidence type="ECO:0000256" key="10">
    <source>
        <dbReference type="ARBA" id="ARBA00023277"/>
    </source>
</evidence>
<gene>
    <name evidence="15" type="ORF">FA046_00205</name>
</gene>
<dbReference type="InterPro" id="IPR018052">
    <property type="entry name" value="Ald1_epimerase_CS"/>
</dbReference>
<comment type="subunit">
    <text evidence="5">Monomer.</text>
</comment>
<evidence type="ECO:0000256" key="5">
    <source>
        <dbReference type="ARBA" id="ARBA00011245"/>
    </source>
</evidence>
<dbReference type="PIRSF" id="PIRSF005096">
    <property type="entry name" value="GALM"/>
    <property type="match status" value="1"/>
</dbReference>
<dbReference type="InterPro" id="IPR015443">
    <property type="entry name" value="Aldose_1-epimerase"/>
</dbReference>
<feature type="active site" description="Proton donor" evidence="12">
    <location>
        <position position="179"/>
    </location>
</feature>
<dbReference type="SUPFAM" id="SSF74650">
    <property type="entry name" value="Galactose mutarotase-like"/>
    <property type="match status" value="1"/>
</dbReference>
<dbReference type="GO" id="GO:0030246">
    <property type="term" value="F:carbohydrate binding"/>
    <property type="evidence" value="ECO:0007669"/>
    <property type="project" value="InterPro"/>
</dbReference>
<dbReference type="EMBL" id="SWBP01000001">
    <property type="protein sequence ID" value="TKC00141.1"/>
    <property type="molecule type" value="Genomic_DNA"/>
</dbReference>
<evidence type="ECO:0000256" key="11">
    <source>
        <dbReference type="PIRNR" id="PIRNR005096"/>
    </source>
</evidence>
<evidence type="ECO:0000256" key="8">
    <source>
        <dbReference type="ARBA" id="ARBA00022837"/>
    </source>
</evidence>
<comment type="caution">
    <text evidence="15">The sequence shown here is derived from an EMBL/GenBank/DDBJ whole genome shotgun (WGS) entry which is preliminary data.</text>
</comment>
<dbReference type="UniPathway" id="UPA00242"/>
<feature type="binding site" evidence="13">
    <location>
        <position position="251"/>
    </location>
    <ligand>
        <name>beta-D-galactose</name>
        <dbReference type="ChEBI" id="CHEBI:27667"/>
    </ligand>
</feature>
<accession>A0A4V5NXN4</accession>
<dbReference type="EC" id="5.1.3.3" evidence="6 11"/>
<protein>
    <recommendedName>
        <fullName evidence="7 11">Aldose 1-epimerase</fullName>
        <ecNumber evidence="6 11">5.1.3.3</ecNumber>
    </recommendedName>
</protein>
<feature type="active site" description="Proton acceptor" evidence="12">
    <location>
        <position position="316"/>
    </location>
</feature>
<dbReference type="PROSITE" id="PS00545">
    <property type="entry name" value="ALDOSE_1_EPIMERASE"/>
    <property type="match status" value="1"/>
</dbReference>
<evidence type="ECO:0000256" key="3">
    <source>
        <dbReference type="ARBA" id="ARBA00005028"/>
    </source>
</evidence>
<evidence type="ECO:0000256" key="12">
    <source>
        <dbReference type="PIRSR" id="PIRSR005096-1"/>
    </source>
</evidence>
<evidence type="ECO:0000256" key="4">
    <source>
        <dbReference type="ARBA" id="ARBA00006206"/>
    </source>
</evidence>
<dbReference type="GO" id="GO:0004034">
    <property type="term" value="F:aldose 1-epimerase activity"/>
    <property type="evidence" value="ECO:0007669"/>
    <property type="project" value="UniProtKB-EC"/>
</dbReference>
<keyword evidence="16" id="KW-1185">Reference proteome</keyword>
<comment type="catalytic activity">
    <reaction evidence="1 11">
        <text>alpha-D-glucose = beta-D-glucose</text>
        <dbReference type="Rhea" id="RHEA:10264"/>
        <dbReference type="ChEBI" id="CHEBI:15903"/>
        <dbReference type="ChEBI" id="CHEBI:17925"/>
        <dbReference type="EC" id="5.1.3.3"/>
    </reaction>
</comment>
<dbReference type="RefSeq" id="WP_136824350.1">
    <property type="nucleotide sequence ID" value="NZ_SWBP01000001.1"/>
</dbReference>
<evidence type="ECO:0000256" key="7">
    <source>
        <dbReference type="ARBA" id="ARBA00014165"/>
    </source>
</evidence>
<dbReference type="InterPro" id="IPR008183">
    <property type="entry name" value="Aldose_1/G6P_1-epimerase"/>
</dbReference>
<feature type="binding site" evidence="14">
    <location>
        <begin position="82"/>
        <end position="83"/>
    </location>
    <ligand>
        <name>beta-D-galactose</name>
        <dbReference type="ChEBI" id="CHEBI:27667"/>
    </ligand>
</feature>
<dbReference type="InterPro" id="IPR047215">
    <property type="entry name" value="Galactose_mutarotase-like"/>
</dbReference>
<dbReference type="AlphaFoldDB" id="A0A4V5NXN4"/>
<keyword evidence="9 11" id="KW-0413">Isomerase</keyword>
<keyword evidence="10 11" id="KW-0119">Carbohydrate metabolism</keyword>
<evidence type="ECO:0000256" key="1">
    <source>
        <dbReference type="ARBA" id="ARBA00001614"/>
    </source>
</evidence>
<evidence type="ECO:0000256" key="13">
    <source>
        <dbReference type="PIRSR" id="PIRSR005096-2"/>
    </source>
</evidence>
<proteinExistence type="inferred from homology"/>
<name>A0A4V5NXN4_9SPHI</name>
<dbReference type="Pfam" id="PF01263">
    <property type="entry name" value="Aldose_epim"/>
    <property type="match status" value="1"/>
</dbReference>
<evidence type="ECO:0000313" key="15">
    <source>
        <dbReference type="EMBL" id="TKC00141.1"/>
    </source>
</evidence>
<comment type="similarity">
    <text evidence="4 11">Belongs to the aldose epimerase family.</text>
</comment>
<dbReference type="GO" id="GO:0006006">
    <property type="term" value="P:glucose metabolic process"/>
    <property type="evidence" value="ECO:0007669"/>
    <property type="project" value="TreeGrafter"/>
</dbReference>
<dbReference type="InterPro" id="IPR014718">
    <property type="entry name" value="GH-type_carb-bd"/>
</dbReference>
<dbReference type="CDD" id="cd09019">
    <property type="entry name" value="galactose_mutarotase_like"/>
    <property type="match status" value="1"/>
</dbReference>